<protein>
    <submittedName>
        <fullName evidence="1">Uncharacterized protein</fullName>
    </submittedName>
</protein>
<comment type="caution">
    <text evidence="1">The sequence shown here is derived from an EMBL/GenBank/DDBJ whole genome shotgun (WGS) entry which is preliminary data.</text>
</comment>
<sequence>MSALPILLIKYTYEKYKNPDQPRFWFLHVWRFIKNTAYFISLKNSTTMKVFQLSNEVDYIVEPFQVFTLFVPQKWILPTF</sequence>
<proteinExistence type="predicted"/>
<dbReference type="EMBL" id="QVTE01000048">
    <property type="protein sequence ID" value="RFU66931.1"/>
    <property type="molecule type" value="Genomic_DNA"/>
</dbReference>
<dbReference type="AlphaFoldDB" id="A0A372LK52"/>
<name>A0A372LK52_9BACI</name>
<organism evidence="1 2">
    <name type="scientific">Peribacillus saganii</name>
    <dbReference type="NCBI Taxonomy" id="2303992"/>
    <lineage>
        <taxon>Bacteria</taxon>
        <taxon>Bacillati</taxon>
        <taxon>Bacillota</taxon>
        <taxon>Bacilli</taxon>
        <taxon>Bacillales</taxon>
        <taxon>Bacillaceae</taxon>
        <taxon>Peribacillus</taxon>
    </lineage>
</organism>
<accession>A0A372LK52</accession>
<keyword evidence="2" id="KW-1185">Reference proteome</keyword>
<evidence type="ECO:0000313" key="2">
    <source>
        <dbReference type="Proteomes" id="UP000264541"/>
    </source>
</evidence>
<evidence type="ECO:0000313" key="1">
    <source>
        <dbReference type="EMBL" id="RFU66931.1"/>
    </source>
</evidence>
<reference evidence="1 2" key="1">
    <citation type="submission" date="2018-08" db="EMBL/GenBank/DDBJ databases">
        <title>Bacillus chawlae sp. nov., Bacillus glennii sp. nov., and Bacillus saganii sp. nov. Isolated from the Vehicle Assembly Building at Kennedy Space Center where the Viking Spacecraft were Assembled.</title>
        <authorList>
            <person name="Seuylemezian A."/>
            <person name="Vaishampayan P."/>
        </authorList>
    </citation>
    <scope>NUCLEOTIDE SEQUENCE [LARGE SCALE GENOMIC DNA]</scope>
    <source>
        <strain evidence="1 2">V47-23a</strain>
    </source>
</reference>
<dbReference type="Proteomes" id="UP000264541">
    <property type="component" value="Unassembled WGS sequence"/>
</dbReference>
<gene>
    <name evidence="1" type="ORF">D0469_16625</name>
</gene>